<dbReference type="GO" id="GO:0006635">
    <property type="term" value="P:fatty acid beta-oxidation"/>
    <property type="evidence" value="ECO:0007669"/>
    <property type="project" value="TreeGrafter"/>
</dbReference>
<dbReference type="FunFam" id="3.90.226.10:FF:000019">
    <property type="entry name" value="Enoyl-CoA hydratase, mitochondrial"/>
    <property type="match status" value="1"/>
</dbReference>
<comment type="catalytic activity">
    <reaction evidence="7">
        <text>a (3S)-3-hydroxyacyl-CoA = a (2E)-enoyl-CoA + H2O</text>
        <dbReference type="Rhea" id="RHEA:16105"/>
        <dbReference type="ChEBI" id="CHEBI:15377"/>
        <dbReference type="ChEBI" id="CHEBI:57318"/>
        <dbReference type="ChEBI" id="CHEBI:58856"/>
        <dbReference type="EC" id="4.2.1.17"/>
    </reaction>
</comment>
<evidence type="ECO:0000256" key="4">
    <source>
        <dbReference type="ARBA" id="ARBA00022832"/>
    </source>
</evidence>
<dbReference type="InterPro" id="IPR029045">
    <property type="entry name" value="ClpP/crotonase-like_dom_sf"/>
</dbReference>
<dbReference type="EC" id="4.2.1.17" evidence="3"/>
<reference evidence="11 12" key="1">
    <citation type="submission" date="2018-06" db="EMBL/GenBank/DDBJ databases">
        <title>Genomic Encyclopedia of Type Strains, Phase IV (KMG-IV): sequencing the most valuable type-strain genomes for metagenomic binning, comparative biology and taxonomic classification.</title>
        <authorList>
            <person name="Goeker M."/>
        </authorList>
    </citation>
    <scope>NUCLEOTIDE SEQUENCE [LARGE SCALE GENOMIC DNA]</scope>
    <source>
        <strain evidence="11 12">DSM 45521</strain>
    </source>
</reference>
<keyword evidence="5" id="KW-0443">Lipid metabolism</keyword>
<dbReference type="RefSeq" id="WP_110468146.1">
    <property type="nucleotide sequence ID" value="NZ_QJSP01000002.1"/>
</dbReference>
<evidence type="ECO:0000256" key="7">
    <source>
        <dbReference type="ARBA" id="ARBA00023709"/>
    </source>
</evidence>
<dbReference type="NCBIfam" id="NF004517">
    <property type="entry name" value="PRK05862.1"/>
    <property type="match status" value="1"/>
</dbReference>
<dbReference type="OrthoDB" id="8452484at2"/>
<dbReference type="PROSITE" id="PS00166">
    <property type="entry name" value="ENOYL_COA_HYDRATASE"/>
    <property type="match status" value="1"/>
</dbReference>
<dbReference type="InterPro" id="IPR001753">
    <property type="entry name" value="Enoyl-CoA_hydra/iso"/>
</dbReference>
<gene>
    <name evidence="11" type="ORF">DFR67_102287</name>
</gene>
<dbReference type="InterPro" id="IPR014748">
    <property type="entry name" value="Enoyl-CoA_hydra_C"/>
</dbReference>
<keyword evidence="6" id="KW-0456">Lyase</keyword>
<dbReference type="CDD" id="cd06558">
    <property type="entry name" value="crotonase-like"/>
    <property type="match status" value="1"/>
</dbReference>
<dbReference type="EMBL" id="QJSP01000002">
    <property type="protein sequence ID" value="PYE20149.1"/>
    <property type="molecule type" value="Genomic_DNA"/>
</dbReference>
<evidence type="ECO:0000256" key="6">
    <source>
        <dbReference type="ARBA" id="ARBA00023239"/>
    </source>
</evidence>
<comment type="similarity">
    <text evidence="2 10">Belongs to the enoyl-CoA hydratase/isomerase family.</text>
</comment>
<dbReference type="Gene3D" id="1.10.12.10">
    <property type="entry name" value="Lyase 2-enoyl-coa Hydratase, Chain A, domain 2"/>
    <property type="match status" value="1"/>
</dbReference>
<organism evidence="11 12">
    <name type="scientific">Williamsia limnetica</name>
    <dbReference type="NCBI Taxonomy" id="882452"/>
    <lineage>
        <taxon>Bacteria</taxon>
        <taxon>Bacillati</taxon>
        <taxon>Actinomycetota</taxon>
        <taxon>Actinomycetes</taxon>
        <taxon>Mycobacteriales</taxon>
        <taxon>Nocardiaceae</taxon>
        <taxon>Williamsia</taxon>
    </lineage>
</organism>
<comment type="function">
    <text evidence="1">Could possibly oxidize fatty acids using specific components.</text>
</comment>
<evidence type="ECO:0000256" key="1">
    <source>
        <dbReference type="ARBA" id="ARBA00002994"/>
    </source>
</evidence>
<keyword evidence="4" id="KW-0276">Fatty acid metabolism</keyword>
<evidence type="ECO:0000256" key="8">
    <source>
        <dbReference type="ARBA" id="ARBA00023717"/>
    </source>
</evidence>
<dbReference type="Proteomes" id="UP000247591">
    <property type="component" value="Unassembled WGS sequence"/>
</dbReference>
<dbReference type="PANTHER" id="PTHR11941">
    <property type="entry name" value="ENOYL-COA HYDRATASE-RELATED"/>
    <property type="match status" value="1"/>
</dbReference>
<evidence type="ECO:0000313" key="11">
    <source>
        <dbReference type="EMBL" id="PYE20149.1"/>
    </source>
</evidence>
<dbReference type="AlphaFoldDB" id="A0A318RUR3"/>
<dbReference type="Gene3D" id="3.90.226.10">
    <property type="entry name" value="2-enoyl-CoA Hydratase, Chain A, domain 1"/>
    <property type="match status" value="1"/>
</dbReference>
<accession>A0A318RUR3</accession>
<sequence length="258" mass="27686">MTTFETIITEQRGRVGIITLNRPKALNALNSQLMAEVVSAAQAYDTDPSVGAIVITGSERAFAAGADIKEMSEKTYVDMLSEDFFSAWGHLVEVRTPVIAAVAGFALGGGCELAMMCDIIIAAENAVFGQPEINLGVIPGIGGSQRLTRAIGKAKAMDMVLTGRRMKVEEAERAGLVSRVVPTESYLDDAIAVATTISELSLPITILAKQAVNRSQEVSLAEGILFERRVFHSTFATDDQTEGMAAFVEKRDANFSHR</sequence>
<evidence type="ECO:0000256" key="3">
    <source>
        <dbReference type="ARBA" id="ARBA00012076"/>
    </source>
</evidence>
<keyword evidence="12" id="KW-1185">Reference proteome</keyword>
<name>A0A318RUR3_WILLI</name>
<evidence type="ECO:0000313" key="12">
    <source>
        <dbReference type="Proteomes" id="UP000247591"/>
    </source>
</evidence>
<comment type="caution">
    <text evidence="11">The sequence shown here is derived from an EMBL/GenBank/DDBJ whole genome shotgun (WGS) entry which is preliminary data.</text>
</comment>
<protein>
    <recommendedName>
        <fullName evidence="9">Probable enoyl-CoA hydratase echA8</fullName>
        <ecNumber evidence="3">4.2.1.17</ecNumber>
    </recommendedName>
</protein>
<evidence type="ECO:0000256" key="2">
    <source>
        <dbReference type="ARBA" id="ARBA00005254"/>
    </source>
</evidence>
<dbReference type="InterPro" id="IPR018376">
    <property type="entry name" value="Enoyl-CoA_hyd/isom_CS"/>
</dbReference>
<dbReference type="Pfam" id="PF00378">
    <property type="entry name" value="ECH_1"/>
    <property type="match status" value="1"/>
</dbReference>
<comment type="catalytic activity">
    <reaction evidence="8">
        <text>a 4-saturated-(3S)-3-hydroxyacyl-CoA = a (3E)-enoyl-CoA + H2O</text>
        <dbReference type="Rhea" id="RHEA:20724"/>
        <dbReference type="ChEBI" id="CHEBI:15377"/>
        <dbReference type="ChEBI" id="CHEBI:58521"/>
        <dbReference type="ChEBI" id="CHEBI:137480"/>
        <dbReference type="EC" id="4.2.1.17"/>
    </reaction>
</comment>
<evidence type="ECO:0000256" key="9">
    <source>
        <dbReference type="ARBA" id="ARBA00068643"/>
    </source>
</evidence>
<dbReference type="GO" id="GO:0004300">
    <property type="term" value="F:enoyl-CoA hydratase activity"/>
    <property type="evidence" value="ECO:0007669"/>
    <property type="project" value="UniProtKB-EC"/>
</dbReference>
<evidence type="ECO:0000256" key="10">
    <source>
        <dbReference type="RuleBase" id="RU003707"/>
    </source>
</evidence>
<dbReference type="FunFam" id="1.10.12.10:FF:000001">
    <property type="entry name" value="Probable enoyl-CoA hydratase, mitochondrial"/>
    <property type="match status" value="1"/>
</dbReference>
<dbReference type="SUPFAM" id="SSF52096">
    <property type="entry name" value="ClpP/crotonase"/>
    <property type="match status" value="1"/>
</dbReference>
<evidence type="ECO:0000256" key="5">
    <source>
        <dbReference type="ARBA" id="ARBA00023098"/>
    </source>
</evidence>
<proteinExistence type="inferred from homology"/>
<dbReference type="PANTHER" id="PTHR11941:SF54">
    <property type="entry name" value="ENOYL-COA HYDRATASE, MITOCHONDRIAL"/>
    <property type="match status" value="1"/>
</dbReference>